<gene>
    <name evidence="2" type="ORF">Fmac_021344</name>
</gene>
<keyword evidence="3" id="KW-1185">Reference proteome</keyword>
<accession>A0ABD1LWU1</accession>
<reference evidence="2 3" key="1">
    <citation type="submission" date="2024-08" db="EMBL/GenBank/DDBJ databases">
        <title>Insights into the chromosomal genome structure of Flemingia macrophylla.</title>
        <authorList>
            <person name="Ding Y."/>
            <person name="Zhao Y."/>
            <person name="Bi W."/>
            <person name="Wu M."/>
            <person name="Zhao G."/>
            <person name="Gong Y."/>
            <person name="Li W."/>
            <person name="Zhang P."/>
        </authorList>
    </citation>
    <scope>NUCLEOTIDE SEQUENCE [LARGE SCALE GENOMIC DNA]</scope>
    <source>
        <strain evidence="2">DYQJB</strain>
        <tissue evidence="2">Leaf</tissue>
    </source>
</reference>
<dbReference type="Pfam" id="PF25276">
    <property type="entry name" value="DUF7870"/>
    <property type="match status" value="1"/>
</dbReference>
<dbReference type="PANTHER" id="PTHR33597">
    <property type="entry name" value="OS02G0760400 PROTEIN"/>
    <property type="match status" value="1"/>
</dbReference>
<dbReference type="Proteomes" id="UP001603857">
    <property type="component" value="Unassembled WGS sequence"/>
</dbReference>
<evidence type="ECO:0000313" key="3">
    <source>
        <dbReference type="Proteomes" id="UP001603857"/>
    </source>
</evidence>
<proteinExistence type="predicted"/>
<name>A0ABD1LWU1_9FABA</name>
<organism evidence="2 3">
    <name type="scientific">Flemingia macrophylla</name>
    <dbReference type="NCBI Taxonomy" id="520843"/>
    <lineage>
        <taxon>Eukaryota</taxon>
        <taxon>Viridiplantae</taxon>
        <taxon>Streptophyta</taxon>
        <taxon>Embryophyta</taxon>
        <taxon>Tracheophyta</taxon>
        <taxon>Spermatophyta</taxon>
        <taxon>Magnoliopsida</taxon>
        <taxon>eudicotyledons</taxon>
        <taxon>Gunneridae</taxon>
        <taxon>Pentapetalae</taxon>
        <taxon>rosids</taxon>
        <taxon>fabids</taxon>
        <taxon>Fabales</taxon>
        <taxon>Fabaceae</taxon>
        <taxon>Papilionoideae</taxon>
        <taxon>50 kb inversion clade</taxon>
        <taxon>NPAAA clade</taxon>
        <taxon>indigoferoid/millettioid clade</taxon>
        <taxon>Phaseoleae</taxon>
        <taxon>Flemingia</taxon>
    </lineage>
</organism>
<evidence type="ECO:0000259" key="1">
    <source>
        <dbReference type="Pfam" id="PF25276"/>
    </source>
</evidence>
<evidence type="ECO:0000313" key="2">
    <source>
        <dbReference type="EMBL" id="KAL2327917.1"/>
    </source>
</evidence>
<feature type="domain" description="DUF7870" evidence="1">
    <location>
        <begin position="176"/>
        <end position="231"/>
    </location>
</feature>
<dbReference type="InterPro" id="IPR057192">
    <property type="entry name" value="DUF7870"/>
</dbReference>
<protein>
    <recommendedName>
        <fullName evidence="1">DUF7870 domain-containing protein</fullName>
    </recommendedName>
</protein>
<dbReference type="EMBL" id="JBGMDY010000007">
    <property type="protein sequence ID" value="KAL2327917.1"/>
    <property type="molecule type" value="Genomic_DNA"/>
</dbReference>
<comment type="caution">
    <text evidence="2">The sequence shown here is derived from an EMBL/GenBank/DDBJ whole genome shotgun (WGS) entry which is preliminary data.</text>
</comment>
<dbReference type="PANTHER" id="PTHR33597:SF22">
    <property type="entry name" value="PROTEIN, PUTATIVE-RELATED"/>
    <property type="match status" value="1"/>
</dbReference>
<dbReference type="AlphaFoldDB" id="A0ABD1LWU1"/>
<sequence length="233" mass="26168">MAFNKGINIKRHFHGGAISLSLETFLVIRIPNALVLRILSRSLFLAMVLATLPFLRTIPRGFSSTYHSNHPVLPSGSLDLDLLNLIFLDFAADEGLLRENDKVLVVNSPFPDGFGDKIDVVVASDFERKDLFSDESYDFVFTSGSIDAEKLVQQFVDSDFDCSPRRNLLETGAEALKGLEDVLWKPLRKASVKLRKYFSNIKYLPNLLGDSLKGYKKKVFIGVRLPKEQKGVM</sequence>